<keyword evidence="3" id="KW-0862">Zinc</keyword>
<keyword evidence="2" id="KW-0863">Zinc-finger</keyword>
<feature type="domain" description="MYND-type" evidence="4">
    <location>
        <begin position="30"/>
        <end position="65"/>
    </location>
</feature>
<name>A0AAD6HFD1_9EURO</name>
<dbReference type="Gene3D" id="6.10.140.2220">
    <property type="match status" value="1"/>
</dbReference>
<evidence type="ECO:0000256" key="2">
    <source>
        <dbReference type="ARBA" id="ARBA00022771"/>
    </source>
</evidence>
<reference evidence="5" key="2">
    <citation type="submission" date="2023-01" db="EMBL/GenBank/DDBJ databases">
        <authorList>
            <person name="Petersen C."/>
        </authorList>
    </citation>
    <scope>NUCLEOTIDE SEQUENCE</scope>
    <source>
        <strain evidence="5">IBT 17514</strain>
    </source>
</reference>
<comment type="caution">
    <text evidence="5">The sequence shown here is derived from an EMBL/GenBank/DDBJ whole genome shotgun (WGS) entry which is preliminary data.</text>
</comment>
<keyword evidence="1" id="KW-0479">Metal-binding</keyword>
<accession>A0AAD6HFD1</accession>
<gene>
    <name evidence="5" type="ORF">N7493_008840</name>
</gene>
<evidence type="ECO:0000313" key="6">
    <source>
        <dbReference type="Proteomes" id="UP001215712"/>
    </source>
</evidence>
<dbReference type="Proteomes" id="UP001215712">
    <property type="component" value="Unassembled WGS sequence"/>
</dbReference>
<dbReference type="AlphaFoldDB" id="A0AAD6HFD1"/>
<dbReference type="SUPFAM" id="SSF144232">
    <property type="entry name" value="HIT/MYND zinc finger-like"/>
    <property type="match status" value="1"/>
</dbReference>
<evidence type="ECO:0000256" key="3">
    <source>
        <dbReference type="ARBA" id="ARBA00022833"/>
    </source>
</evidence>
<dbReference type="EMBL" id="JAQJAN010000013">
    <property type="protein sequence ID" value="KAJ5712372.1"/>
    <property type="molecule type" value="Genomic_DNA"/>
</dbReference>
<reference evidence="5" key="1">
    <citation type="journal article" date="2023" name="IMA Fungus">
        <title>Comparative genomic study of the Penicillium genus elucidates a diverse pangenome and 15 lateral gene transfer events.</title>
        <authorList>
            <person name="Petersen C."/>
            <person name="Sorensen T."/>
            <person name="Nielsen M.R."/>
            <person name="Sondergaard T.E."/>
            <person name="Sorensen J.L."/>
            <person name="Fitzpatrick D.A."/>
            <person name="Frisvad J.C."/>
            <person name="Nielsen K.L."/>
        </authorList>
    </citation>
    <scope>NUCLEOTIDE SEQUENCE</scope>
    <source>
        <strain evidence="5">IBT 17514</strain>
    </source>
</reference>
<evidence type="ECO:0000313" key="5">
    <source>
        <dbReference type="EMBL" id="KAJ5712372.1"/>
    </source>
</evidence>
<dbReference type="InterPro" id="IPR002893">
    <property type="entry name" value="Znf_MYND"/>
</dbReference>
<keyword evidence="6" id="KW-1185">Reference proteome</keyword>
<evidence type="ECO:0000259" key="4">
    <source>
        <dbReference type="Pfam" id="PF01753"/>
    </source>
</evidence>
<sequence>MSAQTPTGTETPSIATETSLEANVCAKPGCNKPANKVCAACNPPKTHYCSAKCQKNDFKIHKMTCVGTQKVNCFLIRATAANGGKEDVDHIEQYHLRSHGNYYAERDELKSRLGWRMAVEAGQFYSHDPNIKQWHYVVYHTNVRGKKVPINQIATRCLGKTIRGDVAVIRSAPADGLYKIPEEFSRRELLAAAEHYKTHNASQINSNHARREMCGMMGLPPGYLDGVPHIHIQL</sequence>
<evidence type="ECO:0000256" key="1">
    <source>
        <dbReference type="ARBA" id="ARBA00022723"/>
    </source>
</evidence>
<proteinExistence type="predicted"/>
<dbReference type="GO" id="GO:0008270">
    <property type="term" value="F:zinc ion binding"/>
    <property type="evidence" value="ECO:0007669"/>
    <property type="project" value="UniProtKB-KW"/>
</dbReference>
<protein>
    <recommendedName>
        <fullName evidence="4">MYND-type domain-containing protein</fullName>
    </recommendedName>
</protein>
<organism evidence="5 6">
    <name type="scientific">Penicillium malachiteum</name>
    <dbReference type="NCBI Taxonomy" id="1324776"/>
    <lineage>
        <taxon>Eukaryota</taxon>
        <taxon>Fungi</taxon>
        <taxon>Dikarya</taxon>
        <taxon>Ascomycota</taxon>
        <taxon>Pezizomycotina</taxon>
        <taxon>Eurotiomycetes</taxon>
        <taxon>Eurotiomycetidae</taxon>
        <taxon>Eurotiales</taxon>
        <taxon>Aspergillaceae</taxon>
        <taxon>Penicillium</taxon>
    </lineage>
</organism>
<dbReference type="Pfam" id="PF01753">
    <property type="entry name" value="zf-MYND"/>
    <property type="match status" value="1"/>
</dbReference>